<reference evidence="1" key="2">
    <citation type="submission" date="2023-06" db="EMBL/GenBank/DDBJ databases">
        <authorList>
            <person name="Ma L."/>
            <person name="Liu K.-W."/>
            <person name="Li Z."/>
            <person name="Hsiao Y.-Y."/>
            <person name="Qi Y."/>
            <person name="Fu T."/>
            <person name="Tang G."/>
            <person name="Zhang D."/>
            <person name="Sun W.-H."/>
            <person name="Liu D.-K."/>
            <person name="Li Y."/>
            <person name="Chen G.-Z."/>
            <person name="Liu X.-D."/>
            <person name="Liao X.-Y."/>
            <person name="Jiang Y.-T."/>
            <person name="Yu X."/>
            <person name="Hao Y."/>
            <person name="Huang J."/>
            <person name="Zhao X.-W."/>
            <person name="Ke S."/>
            <person name="Chen Y.-Y."/>
            <person name="Wu W.-L."/>
            <person name="Hsu J.-L."/>
            <person name="Lin Y.-F."/>
            <person name="Huang M.-D."/>
            <person name="Li C.-Y."/>
            <person name="Huang L."/>
            <person name="Wang Z.-W."/>
            <person name="Zhao X."/>
            <person name="Zhong W.-Y."/>
            <person name="Peng D.-H."/>
            <person name="Ahmad S."/>
            <person name="Lan S."/>
            <person name="Zhang J.-S."/>
            <person name="Tsai W.-C."/>
            <person name="Van De Peer Y."/>
            <person name="Liu Z.-J."/>
        </authorList>
    </citation>
    <scope>NUCLEOTIDE SEQUENCE</scope>
    <source>
        <strain evidence="1">CP</strain>
        <tissue evidence="1">Leaves</tissue>
    </source>
</reference>
<dbReference type="Proteomes" id="UP001180020">
    <property type="component" value="Unassembled WGS sequence"/>
</dbReference>
<dbReference type="InterPro" id="IPR053319">
    <property type="entry name" value="OEP61"/>
</dbReference>
<dbReference type="Gene3D" id="1.25.40.10">
    <property type="entry name" value="Tetratricopeptide repeat domain"/>
    <property type="match status" value="1"/>
</dbReference>
<dbReference type="AlphaFoldDB" id="A0AAV9CHY7"/>
<dbReference type="PANTHER" id="PTHR48433:SF1">
    <property type="entry name" value="OUTER ENVELOPE PROTEIN 61-LIKE"/>
    <property type="match status" value="1"/>
</dbReference>
<evidence type="ECO:0008006" key="3">
    <source>
        <dbReference type="Google" id="ProtNLM"/>
    </source>
</evidence>
<name>A0AAV9CHY7_ACOCL</name>
<organism evidence="1 2">
    <name type="scientific">Acorus calamus</name>
    <name type="common">Sweet flag</name>
    <dbReference type="NCBI Taxonomy" id="4465"/>
    <lineage>
        <taxon>Eukaryota</taxon>
        <taxon>Viridiplantae</taxon>
        <taxon>Streptophyta</taxon>
        <taxon>Embryophyta</taxon>
        <taxon>Tracheophyta</taxon>
        <taxon>Spermatophyta</taxon>
        <taxon>Magnoliopsida</taxon>
        <taxon>Liliopsida</taxon>
        <taxon>Acoraceae</taxon>
        <taxon>Acorus</taxon>
    </lineage>
</organism>
<sequence>MSPTFRLNFRRLSFRTSYKKSPEFESEMMYNAMMDPELMRIAQEQMMRIPPQELAKIQQLMMSNPELMKLATEGMKNVKPEDLRQAAEQLKHTRPEDMAKITETISKSKPEEIAAMRAQTESYISYELNAAQMLKKQAMNNLKDIPMSKCRTLRLACSSNLMVCYLKTGQFEECIKEGSEMLWAERAQKAAHHARRMKNWLLGRPGRIILAICM</sequence>
<evidence type="ECO:0000313" key="1">
    <source>
        <dbReference type="EMBL" id="KAK1288329.1"/>
    </source>
</evidence>
<dbReference type="EMBL" id="JAUJYO010000019">
    <property type="protein sequence ID" value="KAK1288329.1"/>
    <property type="molecule type" value="Genomic_DNA"/>
</dbReference>
<reference evidence="1" key="1">
    <citation type="journal article" date="2023" name="Nat. Commun.">
        <title>Diploid and tetraploid genomes of Acorus and the evolution of monocots.</title>
        <authorList>
            <person name="Ma L."/>
            <person name="Liu K.W."/>
            <person name="Li Z."/>
            <person name="Hsiao Y.Y."/>
            <person name="Qi Y."/>
            <person name="Fu T."/>
            <person name="Tang G.D."/>
            <person name="Zhang D."/>
            <person name="Sun W.H."/>
            <person name="Liu D.K."/>
            <person name="Li Y."/>
            <person name="Chen G.Z."/>
            <person name="Liu X.D."/>
            <person name="Liao X.Y."/>
            <person name="Jiang Y.T."/>
            <person name="Yu X."/>
            <person name="Hao Y."/>
            <person name="Huang J."/>
            <person name="Zhao X.W."/>
            <person name="Ke S."/>
            <person name="Chen Y.Y."/>
            <person name="Wu W.L."/>
            <person name="Hsu J.L."/>
            <person name="Lin Y.F."/>
            <person name="Huang M.D."/>
            <person name="Li C.Y."/>
            <person name="Huang L."/>
            <person name="Wang Z.W."/>
            <person name="Zhao X."/>
            <person name="Zhong W.Y."/>
            <person name="Peng D.H."/>
            <person name="Ahmad S."/>
            <person name="Lan S."/>
            <person name="Zhang J.S."/>
            <person name="Tsai W.C."/>
            <person name="Van de Peer Y."/>
            <person name="Liu Z.J."/>
        </authorList>
    </citation>
    <scope>NUCLEOTIDE SEQUENCE</scope>
    <source>
        <strain evidence="1">CP</strain>
    </source>
</reference>
<keyword evidence="2" id="KW-1185">Reference proteome</keyword>
<dbReference type="InterPro" id="IPR011990">
    <property type="entry name" value="TPR-like_helical_dom_sf"/>
</dbReference>
<dbReference type="PANTHER" id="PTHR48433">
    <property type="entry name" value="OUTER ENVELOPE PROTEIN 61-LIKE"/>
    <property type="match status" value="1"/>
</dbReference>
<evidence type="ECO:0000313" key="2">
    <source>
        <dbReference type="Proteomes" id="UP001180020"/>
    </source>
</evidence>
<comment type="caution">
    <text evidence="1">The sequence shown here is derived from an EMBL/GenBank/DDBJ whole genome shotgun (WGS) entry which is preliminary data.</text>
</comment>
<gene>
    <name evidence="1" type="ORF">QJS10_CPB19g01282</name>
</gene>
<proteinExistence type="predicted"/>
<accession>A0AAV9CHY7</accession>
<protein>
    <recommendedName>
        <fullName evidence="3">STI1 domain-containing protein</fullName>
    </recommendedName>
</protein>